<proteinExistence type="predicted"/>
<dbReference type="Proteomes" id="UP001143548">
    <property type="component" value="Unassembled WGS sequence"/>
</dbReference>
<dbReference type="AlphaFoldDB" id="A0A9W5YII6"/>
<evidence type="ECO:0000313" key="2">
    <source>
        <dbReference type="Proteomes" id="UP001143548"/>
    </source>
</evidence>
<accession>A0A9W5YII6</accession>
<organism evidence="1 2">
    <name type="scientific">Aspergillus brasiliensis</name>
    <dbReference type="NCBI Taxonomy" id="319629"/>
    <lineage>
        <taxon>Eukaryota</taxon>
        <taxon>Fungi</taxon>
        <taxon>Dikarya</taxon>
        <taxon>Ascomycota</taxon>
        <taxon>Pezizomycotina</taxon>
        <taxon>Eurotiomycetes</taxon>
        <taxon>Eurotiomycetidae</taxon>
        <taxon>Eurotiales</taxon>
        <taxon>Aspergillaceae</taxon>
        <taxon>Aspergillus</taxon>
        <taxon>Aspergillus subgen. Circumdati</taxon>
    </lineage>
</organism>
<evidence type="ECO:0000313" key="1">
    <source>
        <dbReference type="EMBL" id="GKZ17732.1"/>
    </source>
</evidence>
<gene>
    <name evidence="1" type="ORF">AbraCBS73388_010051</name>
</gene>
<reference evidence="1" key="1">
    <citation type="submission" date="2022-07" db="EMBL/GenBank/DDBJ databases">
        <title>Taxonomy of Aspergillus series Nigri: significant species reduction supported by multi-species coalescent approaches.</title>
        <authorList>
            <person name="Bian C."/>
            <person name="Kusuya Y."/>
            <person name="Sklenar F."/>
            <person name="D'hooge E."/>
            <person name="Yaguchi T."/>
            <person name="Takahashi H."/>
            <person name="Hubka V."/>
        </authorList>
    </citation>
    <scope>NUCLEOTIDE SEQUENCE</scope>
    <source>
        <strain evidence="1">CBS 733.88</strain>
    </source>
</reference>
<comment type="caution">
    <text evidence="1">The sequence shown here is derived from an EMBL/GenBank/DDBJ whole genome shotgun (WGS) entry which is preliminary data.</text>
</comment>
<sequence length="172" mass="19433">MLYSSIVARGAVLRGLRGKVTVSVEAAVSVGLAPSQQAEIKKHGWKQQITRAEKPLPTWILRKGEKIETPYTSTCSLFGYYKPEDTRTAYIYVFSHPEVPPVEDDHKAEANGLISFTLPEEASKHDITVGSDRVVGIDVEWAVEYIRNKLMIEFVVKREGEIKWQKMRLPGF</sequence>
<dbReference type="EMBL" id="BROQ01000007">
    <property type="protein sequence ID" value="GKZ17732.1"/>
    <property type="molecule type" value="Genomic_DNA"/>
</dbReference>
<name>A0A9W5YII6_9EURO</name>
<protein>
    <submittedName>
        <fullName evidence="1">Uncharacterized protein</fullName>
    </submittedName>
</protein>